<protein>
    <submittedName>
        <fullName evidence="1">Uncharacterized protein</fullName>
    </submittedName>
</protein>
<gene>
    <name evidence="1" type="ORF">S01H4_27477</name>
</gene>
<dbReference type="AlphaFoldDB" id="X1B740"/>
<proteinExistence type="predicted"/>
<organism evidence="1">
    <name type="scientific">marine sediment metagenome</name>
    <dbReference type="NCBI Taxonomy" id="412755"/>
    <lineage>
        <taxon>unclassified sequences</taxon>
        <taxon>metagenomes</taxon>
        <taxon>ecological metagenomes</taxon>
    </lineage>
</organism>
<name>X1B740_9ZZZZ</name>
<accession>X1B740</accession>
<comment type="caution">
    <text evidence="1">The sequence shown here is derived from an EMBL/GenBank/DDBJ whole genome shotgun (WGS) entry which is preliminary data.</text>
</comment>
<reference evidence="1" key="1">
    <citation type="journal article" date="2014" name="Front. Microbiol.">
        <title>High frequency of phylogenetically diverse reductive dehalogenase-homologous genes in deep subseafloor sedimentary metagenomes.</title>
        <authorList>
            <person name="Kawai M."/>
            <person name="Futagami T."/>
            <person name="Toyoda A."/>
            <person name="Takaki Y."/>
            <person name="Nishi S."/>
            <person name="Hori S."/>
            <person name="Arai W."/>
            <person name="Tsubouchi T."/>
            <person name="Morono Y."/>
            <person name="Uchiyama I."/>
            <person name="Ito T."/>
            <person name="Fujiyama A."/>
            <person name="Inagaki F."/>
            <person name="Takami H."/>
        </authorList>
    </citation>
    <scope>NUCLEOTIDE SEQUENCE</scope>
    <source>
        <strain evidence="1">Expedition CK06-06</strain>
    </source>
</reference>
<feature type="non-terminal residue" evidence="1">
    <location>
        <position position="1"/>
    </location>
</feature>
<sequence length="49" mass="5320">AASSIAFGFSLSVSGSQRKPIVTLCPLGTRLGFEKTPISLLLYEMQEKF</sequence>
<dbReference type="EMBL" id="BART01013438">
    <property type="protein sequence ID" value="GAG77107.1"/>
    <property type="molecule type" value="Genomic_DNA"/>
</dbReference>
<evidence type="ECO:0000313" key="1">
    <source>
        <dbReference type="EMBL" id="GAG77107.1"/>
    </source>
</evidence>